<reference evidence="3" key="1">
    <citation type="submission" date="2020-01" db="EMBL/GenBank/DDBJ databases">
        <authorList>
            <person name="Meier V. D."/>
            <person name="Meier V D."/>
        </authorList>
    </citation>
    <scope>NUCLEOTIDE SEQUENCE</scope>
    <source>
        <strain evidence="3">HLG_WM_MAG_06</strain>
    </source>
</reference>
<sequence length="392" mass="44909">MQRLIKLSNLYFSLPTPTFKRYLFSQIDFESKLIGILGQRGVGKTTLIRQIAQEYNLEHSKMLYISADNVKKSLSDIAIEFSAFGGKLLIIDEIHKASDFALELKTIYDFVDIKVIFSGSSALELENSKVDLSRRTLFYELGSLSFREFLAIKFKIDLEPLSLEEVLLNHQDIALKIAQQFKPLEYFSYYKAYGAYPFFTEGELGYNLRLNEIMNIILDSEVATIYNVDSDKINTIRKLLHLLCSSVPMELNIQNLAKSAGVSRNTLYGYLYYLKKANLIEIIGGNFKNKKLLNKPDKIYLDNINLYNILCSDHNAGSLRESFFVSQIKVNHSVKYSNIGDFQIDDKFIFEIGGKNKGFKQIKDIKNSYVIADDIEVGFGAKIPLWMFGLMY</sequence>
<name>A0A6S6SZ08_9BACT</name>
<dbReference type="AlphaFoldDB" id="A0A6S6SZ08"/>
<dbReference type="InterPro" id="IPR041682">
    <property type="entry name" value="AAA_14"/>
</dbReference>
<dbReference type="Pfam" id="PF13635">
    <property type="entry name" value="DUF4143"/>
    <property type="match status" value="1"/>
</dbReference>
<keyword evidence="1" id="KW-0238">DNA-binding</keyword>
<dbReference type="SUPFAM" id="SSF52540">
    <property type="entry name" value="P-loop containing nucleoside triphosphate hydrolases"/>
    <property type="match status" value="1"/>
</dbReference>
<dbReference type="InterPro" id="IPR027417">
    <property type="entry name" value="P-loop_NTPase"/>
</dbReference>
<dbReference type="SMART" id="SM00382">
    <property type="entry name" value="AAA"/>
    <property type="match status" value="1"/>
</dbReference>
<dbReference type="SUPFAM" id="SSF46785">
    <property type="entry name" value="Winged helix' DNA-binding domain"/>
    <property type="match status" value="1"/>
</dbReference>
<dbReference type="InterPro" id="IPR025420">
    <property type="entry name" value="DUF4143"/>
</dbReference>
<dbReference type="PANTHER" id="PTHR42990">
    <property type="entry name" value="ATPASE"/>
    <property type="match status" value="1"/>
</dbReference>
<dbReference type="Gene3D" id="3.40.50.300">
    <property type="entry name" value="P-loop containing nucleotide triphosphate hydrolases"/>
    <property type="match status" value="1"/>
</dbReference>
<dbReference type="EMBL" id="CACVAP010000059">
    <property type="protein sequence ID" value="CAA6809885.1"/>
    <property type="molecule type" value="Genomic_DNA"/>
</dbReference>
<evidence type="ECO:0000259" key="2">
    <source>
        <dbReference type="SMART" id="SM00382"/>
    </source>
</evidence>
<dbReference type="CDD" id="cd00009">
    <property type="entry name" value="AAA"/>
    <property type="match status" value="1"/>
</dbReference>
<dbReference type="InterPro" id="IPR003593">
    <property type="entry name" value="AAA+_ATPase"/>
</dbReference>
<evidence type="ECO:0000313" key="3">
    <source>
        <dbReference type="EMBL" id="CAA6809885.1"/>
    </source>
</evidence>
<dbReference type="PANTHER" id="PTHR42990:SF1">
    <property type="entry name" value="AAA+ ATPASE DOMAIN-CONTAINING PROTEIN"/>
    <property type="match status" value="1"/>
</dbReference>
<dbReference type="Pfam" id="PF13173">
    <property type="entry name" value="AAA_14"/>
    <property type="match status" value="1"/>
</dbReference>
<dbReference type="GO" id="GO:0003677">
    <property type="term" value="F:DNA binding"/>
    <property type="evidence" value="ECO:0007669"/>
    <property type="project" value="UniProtKB-KW"/>
</dbReference>
<gene>
    <name evidence="3" type="ORF">HELGO_WM5182</name>
</gene>
<proteinExistence type="predicted"/>
<evidence type="ECO:0000256" key="1">
    <source>
        <dbReference type="ARBA" id="ARBA00023125"/>
    </source>
</evidence>
<organism evidence="3">
    <name type="scientific">uncultured Sulfurovum sp</name>
    <dbReference type="NCBI Taxonomy" id="269237"/>
    <lineage>
        <taxon>Bacteria</taxon>
        <taxon>Pseudomonadati</taxon>
        <taxon>Campylobacterota</taxon>
        <taxon>Epsilonproteobacteria</taxon>
        <taxon>Campylobacterales</taxon>
        <taxon>Sulfurovaceae</taxon>
        <taxon>Sulfurovum</taxon>
        <taxon>environmental samples</taxon>
    </lineage>
</organism>
<accession>A0A6S6SZ08</accession>
<feature type="domain" description="AAA+ ATPase" evidence="2">
    <location>
        <begin position="30"/>
        <end position="143"/>
    </location>
</feature>
<protein>
    <submittedName>
        <fullName evidence="3">ATPase component BioM of energizing module of biotin ECF transporter</fullName>
    </submittedName>
</protein>
<dbReference type="InterPro" id="IPR036390">
    <property type="entry name" value="WH_DNA-bd_sf"/>
</dbReference>